<proteinExistence type="predicted"/>
<reference evidence="2 3" key="1">
    <citation type="submission" date="2019-02" db="EMBL/GenBank/DDBJ databases">
        <authorList>
            <person name="Fomenkov A."/>
            <person name="Dubinina G."/>
            <person name="Grabovich M."/>
            <person name="Vincze T."/>
            <person name="Roberts R.J."/>
        </authorList>
    </citation>
    <scope>NUCLEOTIDE SEQUENCE [LARGE SCALE GENOMIC DNA]</scope>
    <source>
        <strain evidence="2 3">P</strain>
    </source>
</reference>
<accession>A0A5C1QG42</accession>
<name>A0A5C1QG42_9SPIO</name>
<dbReference type="SUPFAM" id="SSF141371">
    <property type="entry name" value="PilZ domain-like"/>
    <property type="match status" value="1"/>
</dbReference>
<dbReference type="AlphaFoldDB" id="A0A5C1QG42"/>
<dbReference type="EMBL" id="CP035807">
    <property type="protein sequence ID" value="QEN05506.1"/>
    <property type="molecule type" value="Genomic_DNA"/>
</dbReference>
<evidence type="ECO:0000313" key="2">
    <source>
        <dbReference type="EMBL" id="QEN05506.1"/>
    </source>
</evidence>
<evidence type="ECO:0000259" key="1">
    <source>
        <dbReference type="Pfam" id="PF07238"/>
    </source>
</evidence>
<dbReference type="Pfam" id="PF07238">
    <property type="entry name" value="PilZ"/>
    <property type="match status" value="1"/>
</dbReference>
<sequence length="123" mass="14427">MAFYSYLIYVIFMNEKFRKKTRFQANFDGYFRLRYADKWQDCYIYDISESGTLLRIKQTLIVGDELEICLDINNTNDVIVGTVANVQGQVAGIEFKTKNINLIVDRAIERAFEEARKDKKKGF</sequence>
<organism evidence="2 3">
    <name type="scientific">Thiospirochaeta perfilievii</name>
    <dbReference type="NCBI Taxonomy" id="252967"/>
    <lineage>
        <taxon>Bacteria</taxon>
        <taxon>Pseudomonadati</taxon>
        <taxon>Spirochaetota</taxon>
        <taxon>Spirochaetia</taxon>
        <taxon>Spirochaetales</taxon>
        <taxon>Spirochaetaceae</taxon>
        <taxon>Thiospirochaeta</taxon>
    </lineage>
</organism>
<dbReference type="GO" id="GO:0035438">
    <property type="term" value="F:cyclic-di-GMP binding"/>
    <property type="evidence" value="ECO:0007669"/>
    <property type="project" value="InterPro"/>
</dbReference>
<gene>
    <name evidence="2" type="ORF">EW093_12535</name>
</gene>
<dbReference type="InterPro" id="IPR009875">
    <property type="entry name" value="PilZ_domain"/>
</dbReference>
<evidence type="ECO:0000313" key="3">
    <source>
        <dbReference type="Proteomes" id="UP000323824"/>
    </source>
</evidence>
<dbReference type="KEGG" id="sper:EW093_12535"/>
<keyword evidence="3" id="KW-1185">Reference proteome</keyword>
<dbReference type="Proteomes" id="UP000323824">
    <property type="component" value="Chromosome"/>
</dbReference>
<feature type="domain" description="PilZ" evidence="1">
    <location>
        <begin position="18"/>
        <end position="101"/>
    </location>
</feature>
<dbReference type="Gene3D" id="2.40.10.220">
    <property type="entry name" value="predicted glycosyltransferase like domains"/>
    <property type="match status" value="1"/>
</dbReference>
<protein>
    <submittedName>
        <fullName evidence="2">PilZ domain-containing protein</fullName>
    </submittedName>
</protein>
<reference evidence="2 3" key="2">
    <citation type="submission" date="2019-09" db="EMBL/GenBank/DDBJ databases">
        <title>Complete Genome Sequence and Methylome Analysis of free living Spirochaetas.</title>
        <authorList>
            <person name="Leshcheva N."/>
            <person name="Mikheeva N."/>
        </authorList>
    </citation>
    <scope>NUCLEOTIDE SEQUENCE [LARGE SCALE GENOMIC DNA]</scope>
    <source>
        <strain evidence="2 3">P</strain>
    </source>
</reference>